<feature type="compositionally biased region" description="Polar residues" evidence="1">
    <location>
        <begin position="49"/>
        <end position="67"/>
    </location>
</feature>
<dbReference type="AlphaFoldDB" id="A0A075HVN1"/>
<dbReference type="EMBL" id="KF901163">
    <property type="protein sequence ID" value="AIF20381.1"/>
    <property type="molecule type" value="Genomic_DNA"/>
</dbReference>
<feature type="region of interest" description="Disordered" evidence="1">
    <location>
        <begin position="1"/>
        <end position="29"/>
    </location>
</feature>
<feature type="region of interest" description="Disordered" evidence="1">
    <location>
        <begin position="161"/>
        <end position="183"/>
    </location>
</feature>
<proteinExistence type="predicted"/>
<feature type="region of interest" description="Disordered" evidence="1">
    <location>
        <begin position="49"/>
        <end position="102"/>
    </location>
</feature>
<evidence type="ECO:0000256" key="1">
    <source>
        <dbReference type="SAM" id="MobiDB-lite"/>
    </source>
</evidence>
<feature type="compositionally biased region" description="Low complexity" evidence="1">
    <location>
        <begin position="68"/>
        <end position="83"/>
    </location>
</feature>
<sequence length="183" mass="19121">MVASRRRCALGETCSSPSSSGCAQRGSSSASSIASAATSECGCLPTATFQSASSKAQRGTRSAPTMTSKSRSWRSSGAASASGVPNIVRCTTPPRQPRATARGRVVVAMPKSPPKRCVTSSTVATTRESGRCSVRPAAPKARAVSATWVEMRLSRSGRWPMRRTWGFTPRPAGIAPGSRESSR</sequence>
<protein>
    <submittedName>
        <fullName evidence="2">Uncharacterized protein</fullName>
    </submittedName>
</protein>
<organism evidence="2">
    <name type="scientific">uncultured marine group II/III euryarchaeote KM3_89_F04</name>
    <dbReference type="NCBI Taxonomy" id="1456539"/>
    <lineage>
        <taxon>Archaea</taxon>
        <taxon>Methanobacteriati</taxon>
        <taxon>Methanobacteriota</taxon>
        <taxon>environmental samples</taxon>
    </lineage>
</organism>
<reference evidence="2" key="1">
    <citation type="journal article" date="2014" name="Genome Biol. Evol.">
        <title>Pangenome evidence for extensive interdomain horizontal transfer affecting lineage core and shell genes in uncultured planktonic thaumarchaeota and euryarchaeota.</title>
        <authorList>
            <person name="Deschamps P."/>
            <person name="Zivanovic Y."/>
            <person name="Moreira D."/>
            <person name="Rodriguez-Valera F."/>
            <person name="Lopez-Garcia P."/>
        </authorList>
    </citation>
    <scope>NUCLEOTIDE SEQUENCE</scope>
</reference>
<evidence type="ECO:0000313" key="2">
    <source>
        <dbReference type="EMBL" id="AIF20381.1"/>
    </source>
</evidence>
<feature type="compositionally biased region" description="Low complexity" evidence="1">
    <location>
        <begin position="15"/>
        <end position="29"/>
    </location>
</feature>
<accession>A0A075HVN1</accession>
<name>A0A075HVN1_9EURY</name>